<evidence type="ECO:0000313" key="9">
    <source>
        <dbReference type="EMBL" id="KAK8734354.1"/>
    </source>
</evidence>
<name>A0AAW0X8I0_CHEQU</name>
<dbReference type="GO" id="GO:0020037">
    <property type="term" value="F:heme binding"/>
    <property type="evidence" value="ECO:0007669"/>
    <property type="project" value="InterPro"/>
</dbReference>
<keyword evidence="2 6" id="KW-0349">Heme</keyword>
<sequence>MGNTYTREDSVDSNGRSSRSSSILRKYSKSLKCRETESFSKCSSAEEHCEESDKKPKDGLERQVREDRSDVGKDVHLEPPPQLTEEQKETVKRTWKIIEASVAKVGVVLFMGLFETHPDVQEVFTPFRGLPMEEVQQSKELRAHALRVMGFVEKAVRRLDQPVKLVPLVQECGRNHCHYGAQVQHIELVGPQFLQAIKPALEDEWTEEVEAAWDLLMKNIAYGMQTAMREEMKR</sequence>
<feature type="region of interest" description="Disordered" evidence="7">
    <location>
        <begin position="36"/>
        <end position="88"/>
    </location>
</feature>
<dbReference type="AlphaFoldDB" id="A0AAW0X8I0"/>
<proteinExistence type="inferred from homology"/>
<evidence type="ECO:0000313" key="10">
    <source>
        <dbReference type="Proteomes" id="UP001445076"/>
    </source>
</evidence>
<keyword evidence="1 6" id="KW-0813">Transport</keyword>
<dbReference type="InterPro" id="IPR000971">
    <property type="entry name" value="Globin"/>
</dbReference>
<comment type="caution">
    <text evidence="9">The sequence shown here is derived from an EMBL/GenBank/DDBJ whole genome shotgun (WGS) entry which is preliminary data.</text>
</comment>
<feature type="compositionally biased region" description="Basic and acidic residues" evidence="7">
    <location>
        <begin position="1"/>
        <end position="10"/>
    </location>
</feature>
<dbReference type="GO" id="GO:0019825">
    <property type="term" value="F:oxygen binding"/>
    <property type="evidence" value="ECO:0007669"/>
    <property type="project" value="InterPro"/>
</dbReference>
<evidence type="ECO:0000259" key="8">
    <source>
        <dbReference type="PROSITE" id="PS01033"/>
    </source>
</evidence>
<gene>
    <name evidence="9" type="ORF">OTU49_006144</name>
</gene>
<evidence type="ECO:0000256" key="6">
    <source>
        <dbReference type="RuleBase" id="RU000356"/>
    </source>
</evidence>
<reference evidence="9 10" key="1">
    <citation type="journal article" date="2024" name="BMC Genomics">
        <title>Genome assembly of redclaw crayfish (Cherax quadricarinatus) provides insights into its immune adaptation and hypoxia tolerance.</title>
        <authorList>
            <person name="Liu Z."/>
            <person name="Zheng J."/>
            <person name="Li H."/>
            <person name="Fang K."/>
            <person name="Wang S."/>
            <person name="He J."/>
            <person name="Zhou D."/>
            <person name="Weng S."/>
            <person name="Chi M."/>
            <person name="Gu Z."/>
            <person name="He J."/>
            <person name="Li F."/>
            <person name="Wang M."/>
        </authorList>
    </citation>
    <scope>NUCLEOTIDE SEQUENCE [LARGE SCALE GENOMIC DNA]</scope>
    <source>
        <strain evidence="9">ZL_2023a</strain>
    </source>
</reference>
<evidence type="ECO:0000256" key="1">
    <source>
        <dbReference type="ARBA" id="ARBA00022448"/>
    </source>
</evidence>
<dbReference type="GO" id="GO:0046872">
    <property type="term" value="F:metal ion binding"/>
    <property type="evidence" value="ECO:0007669"/>
    <property type="project" value="UniProtKB-KW"/>
</dbReference>
<dbReference type="PANTHER" id="PTHR46458">
    <property type="entry name" value="BLR2807 PROTEIN"/>
    <property type="match status" value="1"/>
</dbReference>
<organism evidence="9 10">
    <name type="scientific">Cherax quadricarinatus</name>
    <name type="common">Australian red claw crayfish</name>
    <dbReference type="NCBI Taxonomy" id="27406"/>
    <lineage>
        <taxon>Eukaryota</taxon>
        <taxon>Metazoa</taxon>
        <taxon>Ecdysozoa</taxon>
        <taxon>Arthropoda</taxon>
        <taxon>Crustacea</taxon>
        <taxon>Multicrustacea</taxon>
        <taxon>Malacostraca</taxon>
        <taxon>Eumalacostraca</taxon>
        <taxon>Eucarida</taxon>
        <taxon>Decapoda</taxon>
        <taxon>Pleocyemata</taxon>
        <taxon>Astacidea</taxon>
        <taxon>Parastacoidea</taxon>
        <taxon>Parastacidae</taxon>
        <taxon>Cherax</taxon>
    </lineage>
</organism>
<keyword evidence="10" id="KW-1185">Reference proteome</keyword>
<evidence type="ECO:0000256" key="7">
    <source>
        <dbReference type="SAM" id="MobiDB-lite"/>
    </source>
</evidence>
<dbReference type="Proteomes" id="UP001445076">
    <property type="component" value="Unassembled WGS sequence"/>
</dbReference>
<feature type="region of interest" description="Disordered" evidence="7">
    <location>
        <begin position="1"/>
        <end position="23"/>
    </location>
</feature>
<keyword evidence="4" id="KW-0479">Metal-binding</keyword>
<dbReference type="InterPro" id="IPR009050">
    <property type="entry name" value="Globin-like_sf"/>
</dbReference>
<dbReference type="EMBL" id="JARKIK010000051">
    <property type="protein sequence ID" value="KAK8734355.1"/>
    <property type="molecule type" value="Genomic_DNA"/>
</dbReference>
<reference evidence="9" key="2">
    <citation type="submission" date="2024-01" db="EMBL/GenBank/DDBJ databases">
        <authorList>
            <person name="He J."/>
            <person name="Wang M."/>
            <person name="Zheng J."/>
            <person name="Liu Z."/>
        </authorList>
    </citation>
    <scope>NUCLEOTIDE SEQUENCE</scope>
    <source>
        <strain evidence="9">ZL_2023a</strain>
        <tissue evidence="9">Muscle</tissue>
    </source>
</reference>
<comment type="similarity">
    <text evidence="6">Belongs to the globin family.</text>
</comment>
<dbReference type="PANTHER" id="PTHR46458:SF1">
    <property type="entry name" value="GEO09476P1"/>
    <property type="match status" value="1"/>
</dbReference>
<evidence type="ECO:0000256" key="4">
    <source>
        <dbReference type="ARBA" id="ARBA00022723"/>
    </source>
</evidence>
<keyword evidence="3 6" id="KW-0561">Oxygen transport</keyword>
<dbReference type="PRINTS" id="PR00188">
    <property type="entry name" value="PLANTGLOBIN"/>
</dbReference>
<protein>
    <recommendedName>
        <fullName evidence="8">Globin domain-containing protein</fullName>
    </recommendedName>
</protein>
<dbReference type="EMBL" id="JARKIK010000051">
    <property type="protein sequence ID" value="KAK8734354.1"/>
    <property type="molecule type" value="Genomic_DNA"/>
</dbReference>
<feature type="compositionally biased region" description="Basic and acidic residues" evidence="7">
    <location>
        <begin position="36"/>
        <end position="77"/>
    </location>
</feature>
<evidence type="ECO:0000256" key="2">
    <source>
        <dbReference type="ARBA" id="ARBA00022617"/>
    </source>
</evidence>
<dbReference type="InterPro" id="IPR012292">
    <property type="entry name" value="Globin/Proto"/>
</dbReference>
<dbReference type="Gene3D" id="1.10.490.10">
    <property type="entry name" value="Globins"/>
    <property type="match status" value="1"/>
</dbReference>
<dbReference type="GO" id="GO:0005344">
    <property type="term" value="F:oxygen carrier activity"/>
    <property type="evidence" value="ECO:0007669"/>
    <property type="project" value="UniProtKB-KW"/>
</dbReference>
<accession>A0AAW0X8I0</accession>
<dbReference type="Pfam" id="PF00042">
    <property type="entry name" value="Globin"/>
    <property type="match status" value="1"/>
</dbReference>
<evidence type="ECO:0000256" key="5">
    <source>
        <dbReference type="ARBA" id="ARBA00023004"/>
    </source>
</evidence>
<feature type="domain" description="Globin" evidence="8">
    <location>
        <begin position="82"/>
        <end position="229"/>
    </location>
</feature>
<dbReference type="InterPro" id="IPR050532">
    <property type="entry name" value="Globin-like_OT"/>
</dbReference>
<keyword evidence="5" id="KW-0408">Iron</keyword>
<dbReference type="SUPFAM" id="SSF46458">
    <property type="entry name" value="Globin-like"/>
    <property type="match status" value="1"/>
</dbReference>
<evidence type="ECO:0000256" key="3">
    <source>
        <dbReference type="ARBA" id="ARBA00022621"/>
    </source>
</evidence>
<dbReference type="PROSITE" id="PS01033">
    <property type="entry name" value="GLOBIN"/>
    <property type="match status" value="1"/>
</dbReference>